<dbReference type="EMBL" id="JACXAC010000002">
    <property type="protein sequence ID" value="MBD2721610.1"/>
    <property type="molecule type" value="Genomic_DNA"/>
</dbReference>
<comment type="caution">
    <text evidence="1">The sequence shown here is derived from an EMBL/GenBank/DDBJ whole genome shotgun (WGS) entry which is preliminary data.</text>
</comment>
<gene>
    <name evidence="1" type="ORF">IC234_05675</name>
</gene>
<protein>
    <submittedName>
        <fullName evidence="1">Uncharacterized protein</fullName>
    </submittedName>
</protein>
<sequence>MEILLPLTLSGMDNNKLDAQLRRDTATAAGLQADQALYQPLEDDMAPLRDEHAANLAKARLLEDAVMGDDSATATQQKASAKAQLRALAPRLAAALQGYAASKSNTDEDLAGRVRTSRSDLAAAGDATFATLVTALLKEAQPLAAQLAKREFTADDLAETARQLARFEKKQAGQRTAVVAGATDRKTLIALLRRNANLIKEMRTQLKAYENSPTKHEVWLRFQGYTKLIVLGGGGPQDDPDAKRPA</sequence>
<name>A0ABR8JR90_9BACT</name>
<evidence type="ECO:0000313" key="1">
    <source>
        <dbReference type="EMBL" id="MBD2721610.1"/>
    </source>
</evidence>
<proteinExistence type="predicted"/>
<dbReference type="Proteomes" id="UP000606003">
    <property type="component" value="Unassembled WGS sequence"/>
</dbReference>
<keyword evidence="2" id="KW-1185">Reference proteome</keyword>
<reference evidence="1 2" key="1">
    <citation type="submission" date="2020-09" db="EMBL/GenBank/DDBJ databases">
        <authorList>
            <person name="Kim M.K."/>
        </authorList>
    </citation>
    <scope>NUCLEOTIDE SEQUENCE [LARGE SCALE GENOMIC DNA]</scope>
    <source>
        <strain evidence="1 2">BT189</strain>
    </source>
</reference>
<accession>A0ABR8JR90</accession>
<organism evidence="1 2">
    <name type="scientific">Hymenobacter armeniacus</name>
    <dbReference type="NCBI Taxonomy" id="2771358"/>
    <lineage>
        <taxon>Bacteria</taxon>
        <taxon>Pseudomonadati</taxon>
        <taxon>Bacteroidota</taxon>
        <taxon>Cytophagia</taxon>
        <taxon>Cytophagales</taxon>
        <taxon>Hymenobacteraceae</taxon>
        <taxon>Hymenobacter</taxon>
    </lineage>
</organism>
<evidence type="ECO:0000313" key="2">
    <source>
        <dbReference type="Proteomes" id="UP000606003"/>
    </source>
</evidence>